<sequence length="255" mass="29834">MDLRFAFNEDAENYDKMRPTYCRELFNDIIEYSELKKDKKAIEVGIGTGQATTPFLKTGCIVTAVELGENLAEYSSEKFKEYKNFKVCNVSFEDFECEDNSIDIIYSATAFHWIPEDIGYPKVHRLLKDNGVIALFWNKPFPAKEDDLLHQKIQGIYQKYRPSNMRIVEPASDRYKRISETIKSYGFNDLEMKLYQGNRKFSASEYISLLNTYSDHRAMPEHTKQLFESEIEQAIIGYGDIFHIHDTIELYMARK</sequence>
<dbReference type="EMBL" id="JAESWA010000025">
    <property type="protein sequence ID" value="MBL4933514.1"/>
    <property type="molecule type" value="Genomic_DNA"/>
</dbReference>
<comment type="similarity">
    <text evidence="1">Belongs to the methyltransferase superfamily.</text>
</comment>
<gene>
    <name evidence="5" type="ORF">JK634_17110</name>
</gene>
<dbReference type="InterPro" id="IPR051052">
    <property type="entry name" value="Diverse_substrate_MTase"/>
</dbReference>
<feature type="domain" description="Methyltransferase type 11" evidence="4">
    <location>
        <begin position="43"/>
        <end position="134"/>
    </location>
</feature>
<dbReference type="GO" id="GO:0008757">
    <property type="term" value="F:S-adenosylmethionine-dependent methyltransferase activity"/>
    <property type="evidence" value="ECO:0007669"/>
    <property type="project" value="InterPro"/>
</dbReference>
<name>A0A937FHK4_9CLOT</name>
<keyword evidence="2 5" id="KW-0489">Methyltransferase</keyword>
<organism evidence="5 6">
    <name type="scientific">Clostridium paridis</name>
    <dbReference type="NCBI Taxonomy" id="2803863"/>
    <lineage>
        <taxon>Bacteria</taxon>
        <taxon>Bacillati</taxon>
        <taxon>Bacillota</taxon>
        <taxon>Clostridia</taxon>
        <taxon>Eubacteriales</taxon>
        <taxon>Clostridiaceae</taxon>
        <taxon>Clostridium</taxon>
    </lineage>
</organism>
<accession>A0A937FHK4</accession>
<dbReference type="SUPFAM" id="SSF53335">
    <property type="entry name" value="S-adenosyl-L-methionine-dependent methyltransferases"/>
    <property type="match status" value="1"/>
</dbReference>
<proteinExistence type="inferred from homology"/>
<dbReference type="InterPro" id="IPR029063">
    <property type="entry name" value="SAM-dependent_MTases_sf"/>
</dbReference>
<evidence type="ECO:0000256" key="1">
    <source>
        <dbReference type="ARBA" id="ARBA00008361"/>
    </source>
</evidence>
<dbReference type="RefSeq" id="WP_202768956.1">
    <property type="nucleotide sequence ID" value="NZ_JAESWA010000025.1"/>
</dbReference>
<dbReference type="CDD" id="cd02440">
    <property type="entry name" value="AdoMet_MTases"/>
    <property type="match status" value="1"/>
</dbReference>
<keyword evidence="3" id="KW-0808">Transferase</keyword>
<dbReference type="InterPro" id="IPR013216">
    <property type="entry name" value="Methyltransf_11"/>
</dbReference>
<comment type="caution">
    <text evidence="5">The sequence shown here is derived from an EMBL/GenBank/DDBJ whole genome shotgun (WGS) entry which is preliminary data.</text>
</comment>
<dbReference type="Proteomes" id="UP000623681">
    <property type="component" value="Unassembled WGS sequence"/>
</dbReference>
<evidence type="ECO:0000256" key="3">
    <source>
        <dbReference type="ARBA" id="ARBA00022679"/>
    </source>
</evidence>
<evidence type="ECO:0000259" key="4">
    <source>
        <dbReference type="Pfam" id="PF08241"/>
    </source>
</evidence>
<keyword evidence="6" id="KW-1185">Reference proteome</keyword>
<dbReference type="Gene3D" id="3.40.50.150">
    <property type="entry name" value="Vaccinia Virus protein VP39"/>
    <property type="match status" value="1"/>
</dbReference>
<evidence type="ECO:0000313" key="6">
    <source>
        <dbReference type="Proteomes" id="UP000623681"/>
    </source>
</evidence>
<evidence type="ECO:0000313" key="5">
    <source>
        <dbReference type="EMBL" id="MBL4933514.1"/>
    </source>
</evidence>
<dbReference type="PANTHER" id="PTHR44942:SF4">
    <property type="entry name" value="METHYLTRANSFERASE TYPE 11 DOMAIN-CONTAINING PROTEIN"/>
    <property type="match status" value="1"/>
</dbReference>
<dbReference type="AlphaFoldDB" id="A0A937FHK4"/>
<dbReference type="GO" id="GO:0032259">
    <property type="term" value="P:methylation"/>
    <property type="evidence" value="ECO:0007669"/>
    <property type="project" value="UniProtKB-KW"/>
</dbReference>
<reference evidence="5" key="1">
    <citation type="submission" date="2021-01" db="EMBL/GenBank/DDBJ databases">
        <title>Genome public.</title>
        <authorList>
            <person name="Liu C."/>
            <person name="Sun Q."/>
        </authorList>
    </citation>
    <scope>NUCLEOTIDE SEQUENCE</scope>
    <source>
        <strain evidence="5">YIM B02565</strain>
    </source>
</reference>
<dbReference type="Pfam" id="PF08241">
    <property type="entry name" value="Methyltransf_11"/>
    <property type="match status" value="1"/>
</dbReference>
<dbReference type="PANTHER" id="PTHR44942">
    <property type="entry name" value="METHYLTRANSF_11 DOMAIN-CONTAINING PROTEIN"/>
    <property type="match status" value="1"/>
</dbReference>
<evidence type="ECO:0000256" key="2">
    <source>
        <dbReference type="ARBA" id="ARBA00022603"/>
    </source>
</evidence>
<protein>
    <submittedName>
        <fullName evidence="5">Class I SAM-dependent methyltransferase</fullName>
    </submittedName>
</protein>